<evidence type="ECO:0000313" key="7">
    <source>
        <dbReference type="Proteomes" id="UP000494363"/>
    </source>
</evidence>
<dbReference type="InterPro" id="IPR010998">
    <property type="entry name" value="Integrase_recombinase_N"/>
</dbReference>
<dbReference type="Proteomes" id="UP000494363">
    <property type="component" value="Unassembled WGS sequence"/>
</dbReference>
<name>A0A6J5FBC6_9BURK</name>
<gene>
    <name evidence="6" type="ORF">LMG29542_07892</name>
</gene>
<dbReference type="GO" id="GO:0015074">
    <property type="term" value="P:DNA integration"/>
    <property type="evidence" value="ECO:0007669"/>
    <property type="project" value="UniProtKB-KW"/>
</dbReference>
<dbReference type="PROSITE" id="PS51900">
    <property type="entry name" value="CB"/>
    <property type="match status" value="1"/>
</dbReference>
<protein>
    <recommendedName>
        <fullName evidence="5">Core-binding (CB) domain-containing protein</fullName>
    </recommendedName>
</protein>
<evidence type="ECO:0000313" key="6">
    <source>
        <dbReference type="EMBL" id="CAB3774515.1"/>
    </source>
</evidence>
<evidence type="ECO:0000256" key="4">
    <source>
        <dbReference type="PROSITE-ProRule" id="PRU01248"/>
    </source>
</evidence>
<dbReference type="Gene3D" id="1.10.150.130">
    <property type="match status" value="1"/>
</dbReference>
<dbReference type="InterPro" id="IPR044068">
    <property type="entry name" value="CB"/>
</dbReference>
<reference evidence="6 7" key="1">
    <citation type="submission" date="2020-04" db="EMBL/GenBank/DDBJ databases">
        <authorList>
            <person name="De Canck E."/>
        </authorList>
    </citation>
    <scope>NUCLEOTIDE SEQUENCE [LARGE SCALE GENOMIC DNA]</scope>
    <source>
        <strain evidence="6 7">LMG 29542</strain>
    </source>
</reference>
<dbReference type="InterPro" id="IPR011010">
    <property type="entry name" value="DNA_brk_join_enz"/>
</dbReference>
<evidence type="ECO:0000256" key="3">
    <source>
        <dbReference type="ARBA" id="ARBA00023172"/>
    </source>
</evidence>
<keyword evidence="1" id="KW-0229">DNA integration</keyword>
<dbReference type="Gene3D" id="1.10.443.10">
    <property type="entry name" value="Intergrase catalytic core"/>
    <property type="match status" value="1"/>
</dbReference>
<keyword evidence="2 4" id="KW-0238">DNA-binding</keyword>
<dbReference type="GO" id="GO:0006310">
    <property type="term" value="P:DNA recombination"/>
    <property type="evidence" value="ECO:0007669"/>
    <property type="project" value="UniProtKB-KW"/>
</dbReference>
<dbReference type="SUPFAM" id="SSF56349">
    <property type="entry name" value="DNA breaking-rejoining enzymes"/>
    <property type="match status" value="1"/>
</dbReference>
<proteinExistence type="predicted"/>
<feature type="domain" description="Core-binding (CB)" evidence="5">
    <location>
        <begin position="43"/>
        <end position="142"/>
    </location>
</feature>
<dbReference type="InterPro" id="IPR013762">
    <property type="entry name" value="Integrase-like_cat_sf"/>
</dbReference>
<keyword evidence="3" id="KW-0233">DNA recombination</keyword>
<dbReference type="GO" id="GO:0003677">
    <property type="term" value="F:DNA binding"/>
    <property type="evidence" value="ECO:0007669"/>
    <property type="project" value="UniProtKB-UniRule"/>
</dbReference>
<evidence type="ECO:0000256" key="1">
    <source>
        <dbReference type="ARBA" id="ARBA00022908"/>
    </source>
</evidence>
<evidence type="ECO:0000256" key="2">
    <source>
        <dbReference type="ARBA" id="ARBA00023125"/>
    </source>
</evidence>
<evidence type="ECO:0000259" key="5">
    <source>
        <dbReference type="PROSITE" id="PS51900"/>
    </source>
</evidence>
<sequence length="336" mass="38107">MNQSTPISEPFLQFVLAAVLVGGNNGKVAPDKEWPIVADGDIRAVHLWLNRYALSPHSLSSYRREAVRLLVWVACELGKPLSALKHRDFSAFVRFLSAPAADWLAPMRPRGSCLRHLFGLPLSWQSRQHTLNVLSKMFDYLVAIGYLVASPLIPSRDPYLREGWVERHMKRQLEHSLWQNVLDSIENWPQTTLKERQHHQRSRWIILFLYHTALSVSEVARTKSCDFILRRGRWRLLVTHGGEVAFELPISDALMSDFARYRVFYGLSPFPLAYDTTPAVMTISGDTTRHMTSSAIYSVAKDAFQRAALALEQGDGCASRALARFPAFLSTSTRSL</sequence>
<dbReference type="AlphaFoldDB" id="A0A6J5FBC6"/>
<keyword evidence="7" id="KW-1185">Reference proteome</keyword>
<organism evidence="6 7">
    <name type="scientific">Paraburkholderia humisilvae</name>
    <dbReference type="NCBI Taxonomy" id="627669"/>
    <lineage>
        <taxon>Bacteria</taxon>
        <taxon>Pseudomonadati</taxon>
        <taxon>Pseudomonadota</taxon>
        <taxon>Betaproteobacteria</taxon>
        <taxon>Burkholderiales</taxon>
        <taxon>Burkholderiaceae</taxon>
        <taxon>Paraburkholderia</taxon>
    </lineage>
</organism>
<accession>A0A6J5FBC6</accession>
<dbReference type="EMBL" id="CADIKH010000127">
    <property type="protein sequence ID" value="CAB3774515.1"/>
    <property type="molecule type" value="Genomic_DNA"/>
</dbReference>